<name>A0A9X2BP35_9BACL</name>
<dbReference type="Proteomes" id="UP001139534">
    <property type="component" value="Unassembled WGS sequence"/>
</dbReference>
<protein>
    <submittedName>
        <fullName evidence="3">Cupin domain-containing protein</fullName>
    </submittedName>
</protein>
<dbReference type="InterPro" id="IPR011051">
    <property type="entry name" value="RmlC_Cupin_sf"/>
</dbReference>
<evidence type="ECO:0000313" key="4">
    <source>
        <dbReference type="Proteomes" id="UP001139534"/>
    </source>
</evidence>
<proteinExistence type="predicted"/>
<reference evidence="3" key="1">
    <citation type="submission" date="2022-04" db="EMBL/GenBank/DDBJ databases">
        <authorList>
            <person name="Seo M.-J."/>
        </authorList>
    </citation>
    <scope>NUCLEOTIDE SEQUENCE</scope>
    <source>
        <strain evidence="3">MBLB2552</strain>
    </source>
</reference>
<organism evidence="3 4">
    <name type="scientific">Paenibacillus mellifer</name>
    <dbReference type="NCBI Taxonomy" id="2937794"/>
    <lineage>
        <taxon>Bacteria</taxon>
        <taxon>Bacillati</taxon>
        <taxon>Bacillota</taxon>
        <taxon>Bacilli</taxon>
        <taxon>Bacillales</taxon>
        <taxon>Paenibacillaceae</taxon>
        <taxon>Paenibacillus</taxon>
    </lineage>
</organism>
<sequence>MISKQNAEHYVWGENCDGWRLVDREECSIIHEKMPPDSREVRHFHEKAEQFFFVLSGCLHIELDGTEHELHLHEGIEIPPNIPHQAMNRSAGPVEFVVISRPNTRGDRVLV</sequence>
<dbReference type="Gene3D" id="2.60.120.10">
    <property type="entry name" value="Jelly Rolls"/>
    <property type="match status" value="1"/>
</dbReference>
<dbReference type="InterPro" id="IPR013096">
    <property type="entry name" value="Cupin_2"/>
</dbReference>
<dbReference type="AlphaFoldDB" id="A0A9X2BP35"/>
<dbReference type="InterPro" id="IPR051610">
    <property type="entry name" value="GPI/OXD"/>
</dbReference>
<dbReference type="PANTHER" id="PTHR35848:SF9">
    <property type="entry name" value="SLL1358 PROTEIN"/>
    <property type="match status" value="1"/>
</dbReference>
<evidence type="ECO:0000259" key="2">
    <source>
        <dbReference type="Pfam" id="PF07883"/>
    </source>
</evidence>
<dbReference type="GO" id="GO:0046872">
    <property type="term" value="F:metal ion binding"/>
    <property type="evidence" value="ECO:0007669"/>
    <property type="project" value="UniProtKB-KW"/>
</dbReference>
<accession>A0A9X2BP35</accession>
<gene>
    <name evidence="3" type="ORF">M0651_10305</name>
</gene>
<comment type="caution">
    <text evidence="3">The sequence shown here is derived from an EMBL/GenBank/DDBJ whole genome shotgun (WGS) entry which is preliminary data.</text>
</comment>
<evidence type="ECO:0000313" key="3">
    <source>
        <dbReference type="EMBL" id="MCK8487564.1"/>
    </source>
</evidence>
<dbReference type="InterPro" id="IPR014710">
    <property type="entry name" value="RmlC-like_jellyroll"/>
</dbReference>
<keyword evidence="1" id="KW-0479">Metal-binding</keyword>
<dbReference type="EMBL" id="JALPRK010000007">
    <property type="protein sequence ID" value="MCK8487564.1"/>
    <property type="molecule type" value="Genomic_DNA"/>
</dbReference>
<keyword evidence="4" id="KW-1185">Reference proteome</keyword>
<evidence type="ECO:0000256" key="1">
    <source>
        <dbReference type="ARBA" id="ARBA00022723"/>
    </source>
</evidence>
<dbReference type="Pfam" id="PF07883">
    <property type="entry name" value="Cupin_2"/>
    <property type="match status" value="1"/>
</dbReference>
<feature type="domain" description="Cupin type-2" evidence="2">
    <location>
        <begin position="32"/>
        <end position="99"/>
    </location>
</feature>
<dbReference type="RefSeq" id="WP_248551662.1">
    <property type="nucleotide sequence ID" value="NZ_JALPRK010000007.1"/>
</dbReference>
<dbReference type="PANTHER" id="PTHR35848">
    <property type="entry name" value="OXALATE-BINDING PROTEIN"/>
    <property type="match status" value="1"/>
</dbReference>
<dbReference type="SUPFAM" id="SSF51182">
    <property type="entry name" value="RmlC-like cupins"/>
    <property type="match status" value="1"/>
</dbReference>